<evidence type="ECO:0000259" key="2">
    <source>
        <dbReference type="Pfam" id="PF19701"/>
    </source>
</evidence>
<dbReference type="EMBL" id="LWMH01000001">
    <property type="protein sequence ID" value="KZS46202.1"/>
    <property type="molecule type" value="Genomic_DNA"/>
</dbReference>
<dbReference type="InterPro" id="IPR045679">
    <property type="entry name" value="DUF6199"/>
</dbReference>
<dbReference type="Proteomes" id="UP000076796">
    <property type="component" value="Unassembled WGS sequence"/>
</dbReference>
<comment type="caution">
    <text evidence="3">The sequence shown here is derived from an EMBL/GenBank/DDBJ whole genome shotgun (WGS) entry which is preliminary data.</text>
</comment>
<keyword evidence="1" id="KW-0472">Membrane</keyword>
<protein>
    <recommendedName>
        <fullName evidence="2">DUF6199 domain-containing protein</fullName>
    </recommendedName>
</protein>
<organism evidence="3 4">
    <name type="scientific">Paenibacillus glucanolyticus</name>
    <dbReference type="NCBI Taxonomy" id="59843"/>
    <lineage>
        <taxon>Bacteria</taxon>
        <taxon>Bacillati</taxon>
        <taxon>Bacillota</taxon>
        <taxon>Bacilli</taxon>
        <taxon>Bacillales</taxon>
        <taxon>Paenibacillaceae</taxon>
        <taxon>Paenibacillus</taxon>
    </lineage>
</organism>
<gene>
    <name evidence="3" type="ORF">AWU65_09835</name>
</gene>
<keyword evidence="1" id="KW-1133">Transmembrane helix</keyword>
<evidence type="ECO:0000313" key="3">
    <source>
        <dbReference type="EMBL" id="KZS46202.1"/>
    </source>
</evidence>
<feature type="transmembrane region" description="Helical" evidence="1">
    <location>
        <begin position="176"/>
        <end position="195"/>
    </location>
</feature>
<evidence type="ECO:0000256" key="1">
    <source>
        <dbReference type="SAM" id="Phobius"/>
    </source>
</evidence>
<evidence type="ECO:0000313" key="4">
    <source>
        <dbReference type="Proteomes" id="UP000076796"/>
    </source>
</evidence>
<accession>A0A163IWH2</accession>
<name>A0A163IWH2_9BACL</name>
<feature type="domain" description="DUF6199" evidence="2">
    <location>
        <begin position="181"/>
        <end position="242"/>
    </location>
</feature>
<dbReference type="Pfam" id="PF19701">
    <property type="entry name" value="DUF6199"/>
    <property type="match status" value="1"/>
</dbReference>
<dbReference type="OrthoDB" id="2575528at2"/>
<reference evidence="3" key="1">
    <citation type="journal article" date="2016" name="Genome Announc.">
        <title>Draft genomes of two strains of Paenibacillus glucanolyticus with capability to degrade lignocellulose.</title>
        <authorList>
            <person name="Mathews S.L."/>
            <person name="Pawlak J."/>
            <person name="Grunden A.M."/>
        </authorList>
    </citation>
    <scope>NUCLEOTIDE SEQUENCE [LARGE SCALE GENOMIC DNA]</scope>
    <source>
        <strain evidence="3">SLM1</strain>
    </source>
</reference>
<keyword evidence="1" id="KW-0812">Transmembrane</keyword>
<sequence length="245" mass="28291">MRTEEESSLKWRKIGLVLFLAIALVLIGVWAKGYYSKKVFYVEGVKYSKVVESGSGVIEYRASFGRGEPLYVHSYDEEKRVEMGGEQYEIRPNDPKTGHSTSYDVLYPDGKKYRVELFGEREFISYDEQGEMVIPGMRFTDSAGQIHRSDPQEPRYYPSELAKASNEQFHDPNGSVGFFLLALGLGIMNWCFFRYEPFQRFMFHMSPSNLMIDNPEPSDFYFFMCKAGGIFGMGFSLWIFFSHAL</sequence>
<keyword evidence="4" id="KW-1185">Reference proteome</keyword>
<dbReference type="AlphaFoldDB" id="A0A163IWH2"/>
<proteinExistence type="predicted"/>
<feature type="transmembrane region" description="Helical" evidence="1">
    <location>
        <begin position="220"/>
        <end position="241"/>
    </location>
</feature>